<dbReference type="InterPro" id="IPR055346">
    <property type="entry name" value="Fe-S_cluster_assembly_SufBD"/>
</dbReference>
<dbReference type="PANTHER" id="PTHR30508">
    <property type="entry name" value="FES CLUSTER ASSEMBLY PROTEIN SUF"/>
    <property type="match status" value="1"/>
</dbReference>
<dbReference type="RefSeq" id="WP_154537653.1">
    <property type="nucleotide sequence ID" value="NZ_JAXDWS010000002.1"/>
</dbReference>
<comment type="similarity">
    <text evidence="1">Belongs to the iron-sulfur cluster assembly SufBD family.</text>
</comment>
<evidence type="ECO:0000259" key="2">
    <source>
        <dbReference type="Pfam" id="PF01458"/>
    </source>
</evidence>
<dbReference type="PANTHER" id="PTHR30508:SF1">
    <property type="entry name" value="UPF0051 PROTEIN ABCI8, CHLOROPLASTIC-RELATED"/>
    <property type="match status" value="1"/>
</dbReference>
<comment type="caution">
    <text evidence="3">The sequence shown here is derived from an EMBL/GenBank/DDBJ whole genome shotgun (WGS) entry which is preliminary data.</text>
</comment>
<protein>
    <submittedName>
        <fullName evidence="3">SufD family Fe-S cluster assembly protein</fullName>
    </submittedName>
</protein>
<dbReference type="SUPFAM" id="SSF101960">
    <property type="entry name" value="Stabilizer of iron transporter SufD"/>
    <property type="match status" value="1"/>
</dbReference>
<evidence type="ECO:0000313" key="3">
    <source>
        <dbReference type="EMBL" id="MST62255.1"/>
    </source>
</evidence>
<name>A0A6N7WZE2_9FIRM</name>
<gene>
    <name evidence="3" type="ORF">FYJ71_04605</name>
</gene>
<feature type="domain" description="SUF system FeS cluster assembly SufBD core" evidence="2">
    <location>
        <begin position="31"/>
        <end position="249"/>
    </location>
</feature>
<evidence type="ECO:0000256" key="1">
    <source>
        <dbReference type="ARBA" id="ARBA00043967"/>
    </source>
</evidence>
<dbReference type="GO" id="GO:0016226">
    <property type="term" value="P:iron-sulfur cluster assembly"/>
    <property type="evidence" value="ECO:0007669"/>
    <property type="project" value="InterPro"/>
</dbReference>
<dbReference type="Pfam" id="PF01458">
    <property type="entry name" value="SUFBD_core"/>
    <property type="match status" value="1"/>
</dbReference>
<proteinExistence type="inferred from homology"/>
<accession>A0A6N7WZE2</accession>
<dbReference type="Proteomes" id="UP000440713">
    <property type="component" value="Unassembled WGS sequence"/>
</dbReference>
<keyword evidence="4" id="KW-1185">Reference proteome</keyword>
<dbReference type="AlphaFoldDB" id="A0A6N7WZE2"/>
<sequence>MIANTLPLLTWRWLKVNDALIELPEVLEQVTEITAKENDEISTLFDFSKIEDGNDSRHIKIKITAEKNSKVDLYYVSRCTDESAALTDIEADVDEGATVNFIQIESGAKRTVTNYTANLKGRGATTNIDSVYFAGGEDNLDIFYHVNHIGEETVSNILVNGALKDKARKTFKGTIDFKRGSKGSKGSEEEFATLLDEDVRSIAVPVLLCVEDDVEGLHAASAGKIDQDKLFYIMSRGLSQEQAKKMLVETQLFPTIDKLPDKDLVQEIWGNIEKRI</sequence>
<dbReference type="InterPro" id="IPR000825">
    <property type="entry name" value="SUF_FeS_clus_asmbl_SufBD_core"/>
</dbReference>
<organism evidence="3 4">
    <name type="scientific">Peptostreptococcus porci</name>
    <dbReference type="NCBI Taxonomy" id="2652282"/>
    <lineage>
        <taxon>Bacteria</taxon>
        <taxon>Bacillati</taxon>
        <taxon>Bacillota</taxon>
        <taxon>Clostridia</taxon>
        <taxon>Peptostreptococcales</taxon>
        <taxon>Peptostreptococcaceae</taxon>
        <taxon>Peptostreptococcus</taxon>
    </lineage>
</organism>
<dbReference type="EMBL" id="VUNE01000002">
    <property type="protein sequence ID" value="MST62255.1"/>
    <property type="molecule type" value="Genomic_DNA"/>
</dbReference>
<reference evidence="3 4" key="1">
    <citation type="submission" date="2019-08" db="EMBL/GenBank/DDBJ databases">
        <title>In-depth cultivation of the pig gut microbiome towards novel bacterial diversity and tailored functional studies.</title>
        <authorList>
            <person name="Wylensek D."/>
            <person name="Hitch T.C.A."/>
            <person name="Clavel T."/>
        </authorList>
    </citation>
    <scope>NUCLEOTIDE SEQUENCE [LARGE SCALE GENOMIC DNA]</scope>
    <source>
        <strain evidence="3 4">WCA-SAB-591-4A-A</strain>
    </source>
</reference>
<evidence type="ECO:0000313" key="4">
    <source>
        <dbReference type="Proteomes" id="UP000440713"/>
    </source>
</evidence>
<dbReference type="InterPro" id="IPR037284">
    <property type="entry name" value="SUF_FeS_clus_asmbl_SufBD_sf"/>
</dbReference>